<organism evidence="2 3">
    <name type="scientific">Streptococcus suis</name>
    <dbReference type="NCBI Taxonomy" id="1307"/>
    <lineage>
        <taxon>Bacteria</taxon>
        <taxon>Bacillati</taxon>
        <taxon>Bacillota</taxon>
        <taxon>Bacilli</taxon>
        <taxon>Lactobacillales</taxon>
        <taxon>Streptococcaceae</taxon>
        <taxon>Streptococcus</taxon>
    </lineage>
</organism>
<evidence type="ECO:0000313" key="2">
    <source>
        <dbReference type="EMBL" id="RRN50351.1"/>
    </source>
</evidence>
<sequence>MRKMNKSIIKYTTTITDNLYYLLPLELLLGFLWGISWGSLWIMNQTSSMFSWDVLEDIRDSFQIGQSLLSQMIVVVFFTYLVAHLFLCLIWIKEDKILNLFRTLNETCGLRKRMRIIETKEVDEVLNQYHKAVQSVQCLITSEDITISVPKKHIEEIDTKLKEKLNFSSNYLIQRYKTLFSFSNITETSKIFHIQGSKTSSK</sequence>
<feature type="transmembrane region" description="Helical" evidence="1">
    <location>
        <begin position="21"/>
        <end position="43"/>
    </location>
</feature>
<name>A0A0M9FJ34_STRSU</name>
<dbReference type="EMBL" id="RRZO01000033">
    <property type="protein sequence ID" value="RRN50351.1"/>
    <property type="molecule type" value="Genomic_DNA"/>
</dbReference>
<proteinExistence type="predicted"/>
<dbReference type="AlphaFoldDB" id="A0A0M9FJ34"/>
<protein>
    <submittedName>
        <fullName evidence="2">Uncharacterized protein</fullName>
    </submittedName>
</protein>
<feature type="transmembrane region" description="Helical" evidence="1">
    <location>
        <begin position="68"/>
        <end position="92"/>
    </location>
</feature>
<evidence type="ECO:0000313" key="3">
    <source>
        <dbReference type="Proteomes" id="UP000278566"/>
    </source>
</evidence>
<dbReference type="Proteomes" id="UP000278566">
    <property type="component" value="Unassembled WGS sequence"/>
</dbReference>
<dbReference type="RefSeq" id="WP_024410838.1">
    <property type="nucleotide sequence ID" value="NZ_CP185369.1"/>
</dbReference>
<reference evidence="2 3" key="1">
    <citation type="submission" date="2018-11" db="EMBL/GenBank/DDBJ databases">
        <title>Changes in penicillin susceptibility of Streptococcus suis isolates by amino acid alterations in the penicillin-binding protein.</title>
        <authorList>
            <person name="Niemann L."/>
            <person name="Eichhorn I."/>
        </authorList>
    </citation>
    <scope>NUCLEOTIDE SEQUENCE [LARGE SCALE GENOMIC DNA]</scope>
    <source>
        <strain evidence="2 3">IMT40738</strain>
    </source>
</reference>
<accession>A0A0M9FJ34</accession>
<keyword evidence="1" id="KW-0472">Membrane</keyword>
<keyword evidence="1" id="KW-1133">Transmembrane helix</keyword>
<keyword evidence="1" id="KW-0812">Transmembrane</keyword>
<gene>
    <name evidence="2" type="ORF">EI220_07010</name>
</gene>
<evidence type="ECO:0000256" key="1">
    <source>
        <dbReference type="SAM" id="Phobius"/>
    </source>
</evidence>
<comment type="caution">
    <text evidence="2">The sequence shown here is derived from an EMBL/GenBank/DDBJ whole genome shotgun (WGS) entry which is preliminary data.</text>
</comment>